<sequence length="103" mass="12103">MVTPNAAIIINTNGPDHFYVGSTVLRNIHRRNSKLPPEFTNHFSNHVMWRRMLAARYGRSVFHYFYPRFGLSYWRKVEAIPSCDARRYGGHELSCNNLLLDVY</sequence>
<keyword evidence="2" id="KW-1185">Reference proteome</keyword>
<proteinExistence type="predicted"/>
<gene>
    <name evidence="1" type="ORF">GWI33_005007</name>
</gene>
<evidence type="ECO:0000313" key="1">
    <source>
        <dbReference type="EMBL" id="KAF7281217.1"/>
    </source>
</evidence>
<protein>
    <submittedName>
        <fullName evidence="1">Uncharacterized protein</fullName>
    </submittedName>
</protein>
<organism evidence="1 2">
    <name type="scientific">Rhynchophorus ferrugineus</name>
    <name type="common">Red palm weevil</name>
    <name type="synonym">Curculio ferrugineus</name>
    <dbReference type="NCBI Taxonomy" id="354439"/>
    <lineage>
        <taxon>Eukaryota</taxon>
        <taxon>Metazoa</taxon>
        <taxon>Ecdysozoa</taxon>
        <taxon>Arthropoda</taxon>
        <taxon>Hexapoda</taxon>
        <taxon>Insecta</taxon>
        <taxon>Pterygota</taxon>
        <taxon>Neoptera</taxon>
        <taxon>Endopterygota</taxon>
        <taxon>Coleoptera</taxon>
        <taxon>Polyphaga</taxon>
        <taxon>Cucujiformia</taxon>
        <taxon>Curculionidae</taxon>
        <taxon>Dryophthorinae</taxon>
        <taxon>Rhynchophorus</taxon>
    </lineage>
</organism>
<dbReference type="AlphaFoldDB" id="A0A834IWK7"/>
<accession>A0A834IWK7</accession>
<dbReference type="EMBL" id="JAACXV010000251">
    <property type="protein sequence ID" value="KAF7281217.1"/>
    <property type="molecule type" value="Genomic_DNA"/>
</dbReference>
<dbReference type="Proteomes" id="UP000625711">
    <property type="component" value="Unassembled WGS sequence"/>
</dbReference>
<name>A0A834IWK7_RHYFE</name>
<evidence type="ECO:0000313" key="2">
    <source>
        <dbReference type="Proteomes" id="UP000625711"/>
    </source>
</evidence>
<reference evidence="1" key="1">
    <citation type="submission" date="2020-08" db="EMBL/GenBank/DDBJ databases">
        <title>Genome sequencing and assembly of the red palm weevil Rhynchophorus ferrugineus.</title>
        <authorList>
            <person name="Dias G.B."/>
            <person name="Bergman C.M."/>
            <person name="Manee M."/>
        </authorList>
    </citation>
    <scope>NUCLEOTIDE SEQUENCE</scope>
    <source>
        <strain evidence="1">AA-2017</strain>
        <tissue evidence="1">Whole larva</tissue>
    </source>
</reference>
<comment type="caution">
    <text evidence="1">The sequence shown here is derived from an EMBL/GenBank/DDBJ whole genome shotgun (WGS) entry which is preliminary data.</text>
</comment>